<keyword evidence="4" id="KW-1185">Reference proteome</keyword>
<dbReference type="InterPro" id="IPR036069">
    <property type="entry name" value="DUF34/NIF3_sf"/>
</dbReference>
<keyword evidence="2" id="KW-0479">Metal-binding</keyword>
<dbReference type="InterPro" id="IPR002678">
    <property type="entry name" value="DUF34/NIF3"/>
</dbReference>
<protein>
    <submittedName>
        <fullName evidence="3">GTP cyclohydrolase 1 type 2</fullName>
    </submittedName>
</protein>
<dbReference type="Proteomes" id="UP000838748">
    <property type="component" value="Unassembled WGS sequence"/>
</dbReference>
<dbReference type="EMBL" id="CAKLDM010000002">
    <property type="protein sequence ID" value="CAH0539119.1"/>
    <property type="molecule type" value="Genomic_DNA"/>
</dbReference>
<comment type="caution">
    <text evidence="3">The sequence shown here is derived from an EMBL/GenBank/DDBJ whole genome shotgun (WGS) entry which is preliminary data.</text>
</comment>
<proteinExistence type="inferred from homology"/>
<dbReference type="SUPFAM" id="SSF102705">
    <property type="entry name" value="NIF3 (NGG1p interacting factor 3)-like"/>
    <property type="match status" value="1"/>
</dbReference>
<gene>
    <name evidence="3" type="ORF">VMF7928_01917</name>
</gene>
<sequence>MDNIQLEKLLNEKLSPQLIKDYAPNGLQVEGKKGIQKIVTGVTASQALINAAIEKNADAILVHHGYFWKGEPEPIRGMKGQRIRSLIKNDINLFGYHLPLDIHPELGNNAQLADRLGIEVVGGLEGHPQSVAMYGKLHEPLTGEEFAKLIAKSLGRTPLHIDPHDAKEKISTVGWCTGGGQDFIDLAAKFGLDAFISGEISERTTHSAREQNIHYYAAGHHATERYGIKALGEWLAQEHGFDVEFVDIDNPV</sequence>
<dbReference type="Gene3D" id="3.40.1390.30">
    <property type="entry name" value="NIF3 (NGG1p interacting factor 3)-like"/>
    <property type="match status" value="2"/>
</dbReference>
<evidence type="ECO:0000313" key="3">
    <source>
        <dbReference type="EMBL" id="CAH0539119.1"/>
    </source>
</evidence>
<dbReference type="Pfam" id="PF01784">
    <property type="entry name" value="DUF34_NIF3"/>
    <property type="match status" value="1"/>
</dbReference>
<dbReference type="RefSeq" id="WP_237361241.1">
    <property type="nucleotide sequence ID" value="NZ_CAKLDM010000002.1"/>
</dbReference>
<dbReference type="PANTHER" id="PTHR13799:SF14">
    <property type="entry name" value="GTP CYCLOHYDROLASE 1 TYPE 2 HOMOLOG"/>
    <property type="match status" value="1"/>
</dbReference>
<accession>A0ABN8E3J7</accession>
<evidence type="ECO:0000313" key="4">
    <source>
        <dbReference type="Proteomes" id="UP000838748"/>
    </source>
</evidence>
<dbReference type="NCBIfam" id="TIGR00486">
    <property type="entry name" value="YbgI_SA1388"/>
    <property type="match status" value="1"/>
</dbReference>
<organism evidence="3 4">
    <name type="scientific">Vibrio marisflavi CECT 7928</name>
    <dbReference type="NCBI Taxonomy" id="634439"/>
    <lineage>
        <taxon>Bacteria</taxon>
        <taxon>Pseudomonadati</taxon>
        <taxon>Pseudomonadota</taxon>
        <taxon>Gammaproteobacteria</taxon>
        <taxon>Vibrionales</taxon>
        <taxon>Vibrionaceae</taxon>
        <taxon>Vibrio</taxon>
    </lineage>
</organism>
<name>A0ABN8E3J7_9VIBR</name>
<comment type="similarity">
    <text evidence="1">Belongs to the GTP cyclohydrolase I type 2/NIF3 family.</text>
</comment>
<evidence type="ECO:0000256" key="2">
    <source>
        <dbReference type="ARBA" id="ARBA00022723"/>
    </source>
</evidence>
<dbReference type="PANTHER" id="PTHR13799">
    <property type="entry name" value="NGG1 INTERACTING FACTOR 3"/>
    <property type="match status" value="1"/>
</dbReference>
<evidence type="ECO:0000256" key="1">
    <source>
        <dbReference type="ARBA" id="ARBA00006964"/>
    </source>
</evidence>
<reference evidence="3" key="1">
    <citation type="submission" date="2021-11" db="EMBL/GenBank/DDBJ databases">
        <authorList>
            <person name="Rodrigo-Torres L."/>
            <person name="Arahal R. D."/>
            <person name="Lucena T."/>
        </authorList>
    </citation>
    <scope>NUCLEOTIDE SEQUENCE</scope>
    <source>
        <strain evidence="3">CECT 7928</strain>
    </source>
</reference>